<comment type="caution">
    <text evidence="6">The sequence shown here is derived from an EMBL/GenBank/DDBJ whole genome shotgun (WGS) entry which is preliminary data.</text>
</comment>
<dbReference type="Proteomes" id="UP000216802">
    <property type="component" value="Unassembled WGS sequence"/>
</dbReference>
<dbReference type="RefSeq" id="WP_095355093.1">
    <property type="nucleotide sequence ID" value="NZ_NCXI01000090.1"/>
</dbReference>
<comment type="similarity">
    <text evidence="1">Belongs to the ABC transporter superfamily.</text>
</comment>
<keyword evidence="2" id="KW-0813">Transport</keyword>
<evidence type="ECO:0000313" key="6">
    <source>
        <dbReference type="EMBL" id="PAK78668.1"/>
    </source>
</evidence>
<gene>
    <name evidence="6" type="ORF">B8W98_09915</name>
</gene>
<dbReference type="AlphaFoldDB" id="A0A269XZI1"/>
<dbReference type="PANTHER" id="PTHR42711">
    <property type="entry name" value="ABC TRANSPORTER ATP-BINDING PROTEIN"/>
    <property type="match status" value="1"/>
</dbReference>
<dbReference type="Pfam" id="PF00005">
    <property type="entry name" value="ABC_tran"/>
    <property type="match status" value="1"/>
</dbReference>
<dbReference type="InterPro" id="IPR003593">
    <property type="entry name" value="AAA+_ATPase"/>
</dbReference>
<dbReference type="GO" id="GO:0016887">
    <property type="term" value="F:ATP hydrolysis activity"/>
    <property type="evidence" value="ECO:0007669"/>
    <property type="project" value="InterPro"/>
</dbReference>
<keyword evidence="3" id="KW-0547">Nucleotide-binding</keyword>
<dbReference type="InterPro" id="IPR017871">
    <property type="entry name" value="ABC_transporter-like_CS"/>
</dbReference>
<dbReference type="EMBL" id="NCXI01000090">
    <property type="protein sequence ID" value="PAK78668.1"/>
    <property type="molecule type" value="Genomic_DNA"/>
</dbReference>
<dbReference type="PROSITE" id="PS00211">
    <property type="entry name" value="ABC_TRANSPORTER_1"/>
    <property type="match status" value="1"/>
</dbReference>
<dbReference type="SUPFAM" id="SSF52540">
    <property type="entry name" value="P-loop containing nucleoside triphosphate hydrolases"/>
    <property type="match status" value="1"/>
</dbReference>
<evidence type="ECO:0000256" key="4">
    <source>
        <dbReference type="ARBA" id="ARBA00022840"/>
    </source>
</evidence>
<evidence type="ECO:0000313" key="7">
    <source>
        <dbReference type="Proteomes" id="UP000216802"/>
    </source>
</evidence>
<dbReference type="SMART" id="SM00382">
    <property type="entry name" value="AAA"/>
    <property type="match status" value="1"/>
</dbReference>
<evidence type="ECO:0000259" key="5">
    <source>
        <dbReference type="PROSITE" id="PS50893"/>
    </source>
</evidence>
<dbReference type="PROSITE" id="PS50893">
    <property type="entry name" value="ABC_TRANSPORTER_2"/>
    <property type="match status" value="1"/>
</dbReference>
<organism evidence="6 7">
    <name type="scientific">Lentilactobacillus parakefiri</name>
    <dbReference type="NCBI Taxonomy" id="152332"/>
    <lineage>
        <taxon>Bacteria</taxon>
        <taxon>Bacillati</taxon>
        <taxon>Bacillota</taxon>
        <taxon>Bacilli</taxon>
        <taxon>Lactobacillales</taxon>
        <taxon>Lactobacillaceae</taxon>
        <taxon>Lentilactobacillus</taxon>
    </lineage>
</organism>
<sequence length="285" mass="32042">MLIQTKELTKTFGNQIAVNHLNISVNKGTLTAILGPNGAGKTTVMSMLTGLLTPSSGSIEMARHTKVSMVFQQSILDDNLTVEENLRIRQGLYRNAANNRLDRLIDQVELSKLLNQNYGSLSGGQRRRVDIARALQPDILFLDEPTTGLDIQTRQAIWHLLHTLQKAQQLTIILTTHYLEEADHADEIYIIDHGRVIAEGSAATIKRQYAYNKLMIETNHPEQISHLISASTTCQVSKGQIICWPKDYLQALKLLESVKSDITNFEYRNGTMNDAFLKLTGREMR</sequence>
<proteinExistence type="inferred from homology"/>
<dbReference type="PANTHER" id="PTHR42711:SF5">
    <property type="entry name" value="ABC TRANSPORTER ATP-BINDING PROTEIN NATA"/>
    <property type="match status" value="1"/>
</dbReference>
<evidence type="ECO:0000256" key="2">
    <source>
        <dbReference type="ARBA" id="ARBA00022448"/>
    </source>
</evidence>
<protein>
    <submittedName>
        <fullName evidence="6">ABC transporter ATP-binding protein</fullName>
    </submittedName>
</protein>
<dbReference type="GO" id="GO:0005524">
    <property type="term" value="F:ATP binding"/>
    <property type="evidence" value="ECO:0007669"/>
    <property type="project" value="UniProtKB-KW"/>
</dbReference>
<evidence type="ECO:0000256" key="3">
    <source>
        <dbReference type="ARBA" id="ARBA00022741"/>
    </source>
</evidence>
<feature type="domain" description="ABC transporter" evidence="5">
    <location>
        <begin position="3"/>
        <end position="218"/>
    </location>
</feature>
<dbReference type="InterPro" id="IPR003439">
    <property type="entry name" value="ABC_transporter-like_ATP-bd"/>
</dbReference>
<evidence type="ECO:0000256" key="1">
    <source>
        <dbReference type="ARBA" id="ARBA00005417"/>
    </source>
</evidence>
<dbReference type="InterPro" id="IPR027417">
    <property type="entry name" value="P-loop_NTPase"/>
</dbReference>
<keyword evidence="4 6" id="KW-0067">ATP-binding</keyword>
<name>A0A269XZI1_9LACO</name>
<dbReference type="InterPro" id="IPR050763">
    <property type="entry name" value="ABC_transporter_ATP-binding"/>
</dbReference>
<accession>A0A269XZI1</accession>
<dbReference type="Gene3D" id="3.40.50.300">
    <property type="entry name" value="P-loop containing nucleotide triphosphate hydrolases"/>
    <property type="match status" value="1"/>
</dbReference>
<reference evidence="6 7" key="1">
    <citation type="submission" date="2017-04" db="EMBL/GenBank/DDBJ databases">
        <title>Kefir bacterial isolates.</title>
        <authorList>
            <person name="Kim Y."/>
            <person name="Blasche S."/>
            <person name="Patil K.R."/>
        </authorList>
    </citation>
    <scope>NUCLEOTIDE SEQUENCE [LARGE SCALE GENOMIC DNA]</scope>
    <source>
        <strain evidence="6 7">OG2</strain>
    </source>
</reference>